<feature type="signal peptide" evidence="1">
    <location>
        <begin position="1"/>
        <end position="19"/>
    </location>
</feature>
<evidence type="ECO:0008006" key="4">
    <source>
        <dbReference type="Google" id="ProtNLM"/>
    </source>
</evidence>
<evidence type="ECO:0000313" key="3">
    <source>
        <dbReference type="Proteomes" id="UP000235034"/>
    </source>
</evidence>
<feature type="chain" id="PRO_5038720376" description="Lipoprotein" evidence="1">
    <location>
        <begin position="20"/>
        <end position="244"/>
    </location>
</feature>
<accession>A0A2N5IW86</accession>
<protein>
    <recommendedName>
        <fullName evidence="4">Lipoprotein</fullName>
    </recommendedName>
</protein>
<keyword evidence="3" id="KW-1185">Reference proteome</keyword>
<dbReference type="OrthoDB" id="3230422at2"/>
<sequence>MNRTIVTVAVISAMCVALAGCGIGANGADGGDAAGGDGSAAASSATCKAPDFSGPYADEFKREYGNAKTELAKHILEDCQVTDAELNEILAAQQQCLAPYGLVANETEIRQMRGSLSDQEILDVQEDCAKKTDWWNVQSIYQQMRDNPDNLDAEALARASYRCYVKHDLLPGPLSEDEYIDTMTVSAVTRPSAEQITEADRRYQEFFGEYFEQIGDRPNPDFKYGQNTQKGHQFYLCETDPLHQ</sequence>
<organism evidence="2 3">
    <name type="scientific">Bifidobacterium parmae</name>
    <dbReference type="NCBI Taxonomy" id="361854"/>
    <lineage>
        <taxon>Bacteria</taxon>
        <taxon>Bacillati</taxon>
        <taxon>Actinomycetota</taxon>
        <taxon>Actinomycetes</taxon>
        <taxon>Bifidobacteriales</taxon>
        <taxon>Bifidobacteriaceae</taxon>
        <taxon>Bifidobacterium</taxon>
    </lineage>
</organism>
<dbReference type="PROSITE" id="PS51257">
    <property type="entry name" value="PROKAR_LIPOPROTEIN"/>
    <property type="match status" value="1"/>
</dbReference>
<keyword evidence="1" id="KW-0732">Signal</keyword>
<dbReference type="RefSeq" id="WP_101622879.1">
    <property type="nucleotide sequence ID" value="NZ_NMWT01000028.1"/>
</dbReference>
<dbReference type="Proteomes" id="UP000235034">
    <property type="component" value="Unassembled WGS sequence"/>
</dbReference>
<name>A0A2N5IW86_9BIFI</name>
<evidence type="ECO:0000256" key="1">
    <source>
        <dbReference type="SAM" id="SignalP"/>
    </source>
</evidence>
<dbReference type="EMBL" id="NMWT01000028">
    <property type="protein sequence ID" value="PLS26224.1"/>
    <property type="molecule type" value="Genomic_DNA"/>
</dbReference>
<comment type="caution">
    <text evidence="2">The sequence shown here is derived from an EMBL/GenBank/DDBJ whole genome shotgun (WGS) entry which is preliminary data.</text>
</comment>
<gene>
    <name evidence="2" type="ORF">Uis4E_1799</name>
</gene>
<dbReference type="AlphaFoldDB" id="A0A2N5IW86"/>
<proteinExistence type="predicted"/>
<reference evidence="2 3" key="1">
    <citation type="submission" date="2017-07" db="EMBL/GenBank/DDBJ databases">
        <title>Bifidobacterium novel species.</title>
        <authorList>
            <person name="Lugli G.A."/>
            <person name="Milani C."/>
            <person name="Duranti S."/>
            <person name="Mangifesta M."/>
        </authorList>
    </citation>
    <scope>NUCLEOTIDE SEQUENCE [LARGE SCALE GENOMIC DNA]</scope>
    <source>
        <strain evidence="2 3">77</strain>
    </source>
</reference>
<evidence type="ECO:0000313" key="2">
    <source>
        <dbReference type="EMBL" id="PLS26224.1"/>
    </source>
</evidence>